<evidence type="ECO:0000313" key="6">
    <source>
        <dbReference type="Proteomes" id="UP001144372"/>
    </source>
</evidence>
<dbReference type="InterPro" id="IPR045760">
    <property type="entry name" value="DAP_DH_C"/>
</dbReference>
<keyword evidence="1" id="KW-0521">NADP</keyword>
<evidence type="ECO:0000256" key="2">
    <source>
        <dbReference type="ARBA" id="ARBA00023002"/>
    </source>
</evidence>
<dbReference type="CDD" id="cd24146">
    <property type="entry name" value="nat-AmDH_N_like"/>
    <property type="match status" value="1"/>
</dbReference>
<dbReference type="GO" id="GO:0008839">
    <property type="term" value="F:4-hydroxy-tetrahydrodipicolinate reductase"/>
    <property type="evidence" value="ECO:0007669"/>
    <property type="project" value="InterPro"/>
</dbReference>
<dbReference type="RefSeq" id="WP_281794276.1">
    <property type="nucleotide sequence ID" value="NZ_BSDR01000001.1"/>
</dbReference>
<feature type="domain" description="Dihydrodipicolinate reductase N-terminal" evidence="3">
    <location>
        <begin position="6"/>
        <end position="101"/>
    </location>
</feature>
<evidence type="ECO:0000259" key="4">
    <source>
        <dbReference type="Pfam" id="PF19328"/>
    </source>
</evidence>
<dbReference type="Gene3D" id="3.40.50.720">
    <property type="entry name" value="NAD(P)-binding Rossmann-like Domain"/>
    <property type="match status" value="1"/>
</dbReference>
<dbReference type="Pfam" id="PF19328">
    <property type="entry name" value="DAP_DH_C"/>
    <property type="match status" value="1"/>
</dbReference>
<evidence type="ECO:0000313" key="5">
    <source>
        <dbReference type="EMBL" id="GLI34846.1"/>
    </source>
</evidence>
<evidence type="ECO:0000259" key="3">
    <source>
        <dbReference type="Pfam" id="PF01113"/>
    </source>
</evidence>
<dbReference type="Pfam" id="PF01113">
    <property type="entry name" value="DapB_N"/>
    <property type="match status" value="1"/>
</dbReference>
<sequence>MQGPLKVAVLGTGRMGCGIIRLLFQKKGLELTGVYGRRTDRAGIDIGKAVGLAEEIGIKISNDLPALLKKAKAHVVIQATCSRVSEAAEEIRTALHQGANVISIAEEMAYPACQSPLIAKELHALALQKKVTVLGTGINPGFVLDLLVIALTGVCWKVESITAKRVNDLSPYGPSVLAAQGVGVTPEAFQKGVAEGSIVGHMGFPESIGMIAKALGWEIDRIEEIRSPIVSRVKRETPFVKIEPGLTAGCNHTALAYRDGNPVIHLVHPQQVHPHLEGVETGDSIKIEGEPNVHFSGSPEIPGGIGTIALAVNMIPHVVNAPPGLKSMADLPVPAAFMGDIRTLLQ</sequence>
<keyword evidence="6" id="KW-1185">Reference proteome</keyword>
<reference evidence="5" key="1">
    <citation type="submission" date="2022-12" db="EMBL/GenBank/DDBJ databases">
        <title>Reference genome sequencing for broad-spectrum identification of bacterial and archaeal isolates by mass spectrometry.</title>
        <authorList>
            <person name="Sekiguchi Y."/>
            <person name="Tourlousse D.M."/>
        </authorList>
    </citation>
    <scope>NUCLEOTIDE SEQUENCE</scope>
    <source>
        <strain evidence="5">ASRB1</strain>
    </source>
</reference>
<feature type="domain" description="2,4-diaminopentanoate dehydrogenase C-terminal" evidence="4">
    <location>
        <begin position="142"/>
        <end position="345"/>
    </location>
</feature>
<gene>
    <name evidence="5" type="primary">ord</name>
    <name evidence="5" type="ORF">DAMNIGENAA_22790</name>
</gene>
<dbReference type="EMBL" id="BSDR01000001">
    <property type="protein sequence ID" value="GLI34846.1"/>
    <property type="molecule type" value="Genomic_DNA"/>
</dbReference>
<proteinExistence type="predicted"/>
<comment type="caution">
    <text evidence="5">The sequence shown here is derived from an EMBL/GenBank/DDBJ whole genome shotgun (WGS) entry which is preliminary data.</text>
</comment>
<dbReference type="InterPro" id="IPR000846">
    <property type="entry name" value="DapB_N"/>
</dbReference>
<dbReference type="SUPFAM" id="SSF51735">
    <property type="entry name" value="NAD(P)-binding Rossmann-fold domains"/>
    <property type="match status" value="1"/>
</dbReference>
<protein>
    <submittedName>
        <fullName evidence="5">Dihydrodipicolinate reductase</fullName>
    </submittedName>
</protein>
<name>A0A9W6L946_9BACT</name>
<keyword evidence="2" id="KW-0560">Oxidoreductase</keyword>
<dbReference type="AlphaFoldDB" id="A0A9W6L946"/>
<dbReference type="Proteomes" id="UP001144372">
    <property type="component" value="Unassembled WGS sequence"/>
</dbReference>
<dbReference type="InterPro" id="IPR036291">
    <property type="entry name" value="NAD(P)-bd_dom_sf"/>
</dbReference>
<organism evidence="5 6">
    <name type="scientific">Desulforhabdus amnigena</name>
    <dbReference type="NCBI Taxonomy" id="40218"/>
    <lineage>
        <taxon>Bacteria</taxon>
        <taxon>Pseudomonadati</taxon>
        <taxon>Thermodesulfobacteriota</taxon>
        <taxon>Syntrophobacteria</taxon>
        <taxon>Syntrophobacterales</taxon>
        <taxon>Syntrophobacteraceae</taxon>
        <taxon>Desulforhabdus</taxon>
    </lineage>
</organism>
<evidence type="ECO:0000256" key="1">
    <source>
        <dbReference type="ARBA" id="ARBA00022857"/>
    </source>
</evidence>
<dbReference type="GO" id="GO:0009089">
    <property type="term" value="P:lysine biosynthetic process via diaminopimelate"/>
    <property type="evidence" value="ECO:0007669"/>
    <property type="project" value="InterPro"/>
</dbReference>
<accession>A0A9W6L946</accession>
<dbReference type="NCBIfam" id="NF040740">
    <property type="entry name" value="ornith_Ord"/>
    <property type="match status" value="1"/>
</dbReference>